<reference evidence="2" key="2">
    <citation type="submission" date="2023-01" db="EMBL/GenBank/DDBJ databases">
        <title>Human gut microbiome strain richness.</title>
        <authorList>
            <person name="Chen-Liaw A."/>
        </authorList>
    </citation>
    <scope>NUCLEOTIDE SEQUENCE</scope>
    <source>
        <strain evidence="2">1001217st2_G6_1001217B_191108</strain>
    </source>
</reference>
<sequence length="139" mass="15961">MEKVKKLWKEISIFGIVLVVFIGLFVYRKITHVEYTTITQSALVEKVKDKDSFVVVIGNNSDNTTLSYQQTMTTFVEKNRSKSLYYVDVSGDSDYTTWLEEKLDITDGTVPQTLVYEKGKVKTAKTGALSYYRLSQLYK</sequence>
<name>A0A3E3E913_9FIRM</name>
<keyword evidence="1" id="KW-0472">Membrane</keyword>
<evidence type="ECO:0000256" key="1">
    <source>
        <dbReference type="SAM" id="Phobius"/>
    </source>
</evidence>
<dbReference type="Gene3D" id="3.40.30.10">
    <property type="entry name" value="Glutaredoxin"/>
    <property type="match status" value="1"/>
</dbReference>
<evidence type="ECO:0000313" key="2">
    <source>
        <dbReference type="EMBL" id="MDB7085643.1"/>
    </source>
</evidence>
<dbReference type="AlphaFoldDB" id="A0A3E3E913"/>
<reference evidence="3 4" key="1">
    <citation type="submission" date="2018-08" db="EMBL/GenBank/DDBJ databases">
        <title>A genome reference for cultivated species of the human gut microbiota.</title>
        <authorList>
            <person name="Zou Y."/>
            <person name="Xue W."/>
            <person name="Luo G."/>
        </authorList>
    </citation>
    <scope>NUCLEOTIDE SEQUENCE [LARGE SCALE GENOMIC DNA]</scope>
    <source>
        <strain evidence="3 4">OM06-4</strain>
    </source>
</reference>
<evidence type="ECO:0000313" key="4">
    <source>
        <dbReference type="Proteomes" id="UP000261032"/>
    </source>
</evidence>
<evidence type="ECO:0000313" key="3">
    <source>
        <dbReference type="EMBL" id="RGD79158.1"/>
    </source>
</evidence>
<accession>A0A3E3E913</accession>
<protein>
    <submittedName>
        <fullName evidence="3">Uncharacterized protein</fullName>
    </submittedName>
</protein>
<dbReference type="Proteomes" id="UP000261032">
    <property type="component" value="Unassembled WGS sequence"/>
</dbReference>
<gene>
    <name evidence="3" type="ORF">DXB93_16385</name>
    <name evidence="2" type="ORF">PM738_17715</name>
</gene>
<comment type="caution">
    <text evidence="3">The sequence shown here is derived from an EMBL/GenBank/DDBJ whole genome shotgun (WGS) entry which is preliminary data.</text>
</comment>
<dbReference type="EMBL" id="QUSL01000038">
    <property type="protein sequence ID" value="RGD79158.1"/>
    <property type="molecule type" value="Genomic_DNA"/>
</dbReference>
<dbReference type="GeneID" id="64194731"/>
<dbReference type="Proteomes" id="UP001211987">
    <property type="component" value="Unassembled WGS sequence"/>
</dbReference>
<feature type="transmembrane region" description="Helical" evidence="1">
    <location>
        <begin position="7"/>
        <end position="27"/>
    </location>
</feature>
<organism evidence="3 4">
    <name type="scientific">Thomasclavelia ramosa</name>
    <dbReference type="NCBI Taxonomy" id="1547"/>
    <lineage>
        <taxon>Bacteria</taxon>
        <taxon>Bacillati</taxon>
        <taxon>Bacillota</taxon>
        <taxon>Erysipelotrichia</taxon>
        <taxon>Erysipelotrichales</taxon>
        <taxon>Coprobacillaceae</taxon>
        <taxon>Thomasclavelia</taxon>
    </lineage>
</organism>
<keyword evidence="1" id="KW-0812">Transmembrane</keyword>
<dbReference type="RefSeq" id="WP_003537356.1">
    <property type="nucleotide sequence ID" value="NZ_AP031443.1"/>
</dbReference>
<keyword evidence="1" id="KW-1133">Transmembrane helix</keyword>
<proteinExistence type="predicted"/>
<dbReference type="EMBL" id="JAQLKE010000047">
    <property type="protein sequence ID" value="MDB7085643.1"/>
    <property type="molecule type" value="Genomic_DNA"/>
</dbReference>